<gene>
    <name evidence="2" type="ORF">METZ01_LOCUS509535</name>
</gene>
<reference evidence="2" key="1">
    <citation type="submission" date="2018-05" db="EMBL/GenBank/DDBJ databases">
        <authorList>
            <person name="Lanie J.A."/>
            <person name="Ng W.-L."/>
            <person name="Kazmierczak K.M."/>
            <person name="Andrzejewski T.M."/>
            <person name="Davidsen T.M."/>
            <person name="Wayne K.J."/>
            <person name="Tettelin H."/>
            <person name="Glass J.I."/>
            <person name="Rusch D."/>
            <person name="Podicherti R."/>
            <person name="Tsui H.-C.T."/>
            <person name="Winkler M.E."/>
        </authorList>
    </citation>
    <scope>NUCLEOTIDE SEQUENCE</scope>
</reference>
<feature type="non-terminal residue" evidence="2">
    <location>
        <position position="132"/>
    </location>
</feature>
<keyword evidence="1" id="KW-1133">Transmembrane helix</keyword>
<sequence length="132" mass="15052">LTANDYHGTVVSRMRYTAYLIILLVLGTGCQSGNLGKSTKKDKKGGVRNRSKDKEEFEYGLKYYEGVGWRYIKPGTDVAVLTYNNTQLLEYTRKAMKEERYGDAKFAAGYFIQRTPGADDVPEMRRVIAEIY</sequence>
<feature type="transmembrane region" description="Helical" evidence="1">
    <location>
        <begin position="16"/>
        <end position="35"/>
    </location>
</feature>
<name>A0A383EIU7_9ZZZZ</name>
<keyword evidence="1" id="KW-0472">Membrane</keyword>
<accession>A0A383EIU7</accession>
<protein>
    <submittedName>
        <fullName evidence="2">Uncharacterized protein</fullName>
    </submittedName>
</protein>
<keyword evidence="1" id="KW-0812">Transmembrane</keyword>
<dbReference type="EMBL" id="UINC01226268">
    <property type="protein sequence ID" value="SVE56681.1"/>
    <property type="molecule type" value="Genomic_DNA"/>
</dbReference>
<dbReference type="AlphaFoldDB" id="A0A383EIU7"/>
<evidence type="ECO:0000313" key="2">
    <source>
        <dbReference type="EMBL" id="SVE56681.1"/>
    </source>
</evidence>
<evidence type="ECO:0000256" key="1">
    <source>
        <dbReference type="SAM" id="Phobius"/>
    </source>
</evidence>
<proteinExistence type="predicted"/>
<feature type="non-terminal residue" evidence="2">
    <location>
        <position position="1"/>
    </location>
</feature>
<organism evidence="2">
    <name type="scientific">marine metagenome</name>
    <dbReference type="NCBI Taxonomy" id="408172"/>
    <lineage>
        <taxon>unclassified sequences</taxon>
        <taxon>metagenomes</taxon>
        <taxon>ecological metagenomes</taxon>
    </lineage>
</organism>